<sequence length="310" mass="34698">MKKILSLKELSERNLGLAGGHRACAGCPFPSIVKMVLSSSDYPVVVANATGCMEVTTTIFPYTAWPVPWIHSAFENVAATIAGVETVYKSLKKRGLIKEKINFVAFAGDGGTYDIGLQALSGAIERGHNFLYVLYDNQAYMNTGIQRSSGTPFGAHTTTSPAGKVIPGKMQERKDITEIIAAHEIPYVAQASPSHFGDLIRKVRRAFEIEGPKFIAVISPCVPGWGYPENKSIEMAKLAVETCFWPLYEIEYGVYKINYKPKEKLPVKVFLERQERFKHLIQREDLINEIQKKVDEKWERLLSLDGKKIR</sequence>
<evidence type="ECO:0000313" key="3">
    <source>
        <dbReference type="EMBL" id="HGK54109.1"/>
    </source>
</evidence>
<evidence type="ECO:0000259" key="2">
    <source>
        <dbReference type="Pfam" id="PF02775"/>
    </source>
</evidence>
<dbReference type="EMBL" id="DTDP01000170">
    <property type="protein sequence ID" value="HGK54109.1"/>
    <property type="molecule type" value="Genomic_DNA"/>
</dbReference>
<dbReference type="InterPro" id="IPR051479">
    <property type="entry name" value="PorB-like"/>
</dbReference>
<dbReference type="PANTHER" id="PTHR42897:SF2">
    <property type="entry name" value="PYRUVATE SYNTHASE SUBUNIT PORB"/>
    <property type="match status" value="1"/>
</dbReference>
<dbReference type="AlphaFoldDB" id="A0A7V3ZTY4"/>
<organism evidence="3">
    <name type="scientific">candidate division WOR-3 bacterium</name>
    <dbReference type="NCBI Taxonomy" id="2052148"/>
    <lineage>
        <taxon>Bacteria</taxon>
        <taxon>Bacteria division WOR-3</taxon>
    </lineage>
</organism>
<dbReference type="CDD" id="cd03376">
    <property type="entry name" value="TPP_PFOR_porB_like"/>
    <property type="match status" value="1"/>
</dbReference>
<dbReference type="GO" id="GO:0016491">
    <property type="term" value="F:oxidoreductase activity"/>
    <property type="evidence" value="ECO:0007669"/>
    <property type="project" value="UniProtKB-KW"/>
</dbReference>
<dbReference type="InterPro" id="IPR011766">
    <property type="entry name" value="TPP_enzyme_TPP-bd"/>
</dbReference>
<proteinExistence type="predicted"/>
<dbReference type="Gene3D" id="3.40.50.970">
    <property type="match status" value="2"/>
</dbReference>
<keyword evidence="3" id="KW-0670">Pyruvate</keyword>
<name>A0A7V3ZTY4_UNCW3</name>
<evidence type="ECO:0000256" key="1">
    <source>
        <dbReference type="ARBA" id="ARBA00023002"/>
    </source>
</evidence>
<keyword evidence="1" id="KW-0560">Oxidoreductase</keyword>
<feature type="domain" description="Thiamine pyrophosphate enzyme TPP-binding" evidence="2">
    <location>
        <begin position="50"/>
        <end position="217"/>
    </location>
</feature>
<gene>
    <name evidence="3" type="ORF">ENU72_03700</name>
</gene>
<dbReference type="GO" id="GO:0030976">
    <property type="term" value="F:thiamine pyrophosphate binding"/>
    <property type="evidence" value="ECO:0007669"/>
    <property type="project" value="InterPro"/>
</dbReference>
<dbReference type="SUPFAM" id="SSF52518">
    <property type="entry name" value="Thiamin diphosphate-binding fold (THDP-binding)"/>
    <property type="match status" value="1"/>
</dbReference>
<dbReference type="InterPro" id="IPR029061">
    <property type="entry name" value="THDP-binding"/>
</dbReference>
<reference evidence="3" key="1">
    <citation type="journal article" date="2020" name="mSystems">
        <title>Genome- and Community-Level Interaction Insights into Carbon Utilization and Element Cycling Functions of Hydrothermarchaeota in Hydrothermal Sediment.</title>
        <authorList>
            <person name="Zhou Z."/>
            <person name="Liu Y."/>
            <person name="Xu W."/>
            <person name="Pan J."/>
            <person name="Luo Z.H."/>
            <person name="Li M."/>
        </authorList>
    </citation>
    <scope>NUCLEOTIDE SEQUENCE [LARGE SCALE GENOMIC DNA]</scope>
    <source>
        <strain evidence="3">SpSt-695</strain>
    </source>
</reference>
<protein>
    <submittedName>
        <fullName evidence="3">Pyruvate ferredoxin oxidoreductase</fullName>
    </submittedName>
</protein>
<dbReference type="Pfam" id="PF02775">
    <property type="entry name" value="TPP_enzyme_C"/>
    <property type="match status" value="1"/>
</dbReference>
<dbReference type="PANTHER" id="PTHR42897">
    <property type="entry name" value="PYRUVATE SYNTHASE SUBUNIT PORB"/>
    <property type="match status" value="1"/>
</dbReference>
<accession>A0A7V3ZTY4</accession>
<comment type="caution">
    <text evidence="3">The sequence shown here is derived from an EMBL/GenBank/DDBJ whole genome shotgun (WGS) entry which is preliminary data.</text>
</comment>